<comment type="similarity">
    <text evidence="1 5">Belongs to the 5-formyltetrahydrofolate cyclo-ligase family.</text>
</comment>
<evidence type="ECO:0000256" key="4">
    <source>
        <dbReference type="PIRSR" id="PIRSR006806-1"/>
    </source>
</evidence>
<keyword evidence="3 4" id="KW-0067">ATP-binding</keyword>
<accession>A0A846QT67</accession>
<protein>
    <recommendedName>
        <fullName evidence="5">5-formyltetrahydrofolate cyclo-ligase</fullName>
        <ecNumber evidence="5">6.3.3.2</ecNumber>
    </recommendedName>
</protein>
<dbReference type="Pfam" id="PF01812">
    <property type="entry name" value="5-FTHF_cyc-lig"/>
    <property type="match status" value="1"/>
</dbReference>
<dbReference type="RefSeq" id="WP_167962833.1">
    <property type="nucleotide sequence ID" value="NZ_JAATJJ010000001.1"/>
</dbReference>
<dbReference type="AlphaFoldDB" id="A0A846QT67"/>
<name>A0A846QT67_9FLAO</name>
<dbReference type="GO" id="GO:0046872">
    <property type="term" value="F:metal ion binding"/>
    <property type="evidence" value="ECO:0007669"/>
    <property type="project" value="UniProtKB-KW"/>
</dbReference>
<dbReference type="GO" id="GO:0009396">
    <property type="term" value="P:folic acid-containing compound biosynthetic process"/>
    <property type="evidence" value="ECO:0007669"/>
    <property type="project" value="TreeGrafter"/>
</dbReference>
<evidence type="ECO:0000256" key="5">
    <source>
        <dbReference type="RuleBase" id="RU361279"/>
    </source>
</evidence>
<proteinExistence type="inferred from homology"/>
<dbReference type="GO" id="GO:0035999">
    <property type="term" value="P:tetrahydrofolate interconversion"/>
    <property type="evidence" value="ECO:0007669"/>
    <property type="project" value="TreeGrafter"/>
</dbReference>
<dbReference type="Gene3D" id="3.40.50.10420">
    <property type="entry name" value="NagB/RpiA/CoA transferase-like"/>
    <property type="match status" value="1"/>
</dbReference>
<feature type="binding site" evidence="4">
    <location>
        <position position="55"/>
    </location>
    <ligand>
        <name>substrate</name>
    </ligand>
</feature>
<keyword evidence="5" id="KW-0460">Magnesium</keyword>
<comment type="cofactor">
    <cofactor evidence="5">
        <name>Mg(2+)</name>
        <dbReference type="ChEBI" id="CHEBI:18420"/>
    </cofactor>
</comment>
<dbReference type="InterPro" id="IPR002698">
    <property type="entry name" value="FTHF_cligase"/>
</dbReference>
<sequence length="186" mass="21394">MLKKELRLNYIQKRRKISLESLQDFSLKIANNLLELPIWSFSNYHLFLPILEKNEIDTSFILSILQGKDKNVILPKMTGQNMLQNILLTDNTILRKNDWGVPEPEDGIEIPSKKIEVIFVPLLAYDSSGNRVGYGKGYYDKLLNECNPSVLKIGLSFFGPEDTISDINEHDVPLDYCVTHSKVYKF</sequence>
<dbReference type="NCBIfam" id="TIGR02727">
    <property type="entry name" value="MTHFS_bact"/>
    <property type="match status" value="1"/>
</dbReference>
<keyword evidence="2 4" id="KW-0547">Nucleotide-binding</keyword>
<reference evidence="6 7" key="1">
    <citation type="submission" date="2020-03" db="EMBL/GenBank/DDBJ databases">
        <title>Genomic Encyclopedia of Type Strains, Phase IV (KMG-IV): sequencing the most valuable type-strain genomes for metagenomic binning, comparative biology and taxonomic classification.</title>
        <authorList>
            <person name="Goeker M."/>
        </authorList>
    </citation>
    <scope>NUCLEOTIDE SEQUENCE [LARGE SCALE GENOMIC DNA]</scope>
    <source>
        <strain evidence="6 7">DSM 29762</strain>
    </source>
</reference>
<dbReference type="InterPro" id="IPR037171">
    <property type="entry name" value="NagB/RpiA_transferase-like"/>
</dbReference>
<comment type="catalytic activity">
    <reaction evidence="5">
        <text>(6S)-5-formyl-5,6,7,8-tetrahydrofolate + ATP = (6R)-5,10-methenyltetrahydrofolate + ADP + phosphate</text>
        <dbReference type="Rhea" id="RHEA:10488"/>
        <dbReference type="ChEBI" id="CHEBI:30616"/>
        <dbReference type="ChEBI" id="CHEBI:43474"/>
        <dbReference type="ChEBI" id="CHEBI:57455"/>
        <dbReference type="ChEBI" id="CHEBI:57457"/>
        <dbReference type="ChEBI" id="CHEBI:456216"/>
        <dbReference type="EC" id="6.3.3.2"/>
    </reaction>
</comment>
<dbReference type="GO" id="GO:0030272">
    <property type="term" value="F:5-formyltetrahydrofolate cyclo-ligase activity"/>
    <property type="evidence" value="ECO:0007669"/>
    <property type="project" value="UniProtKB-EC"/>
</dbReference>
<organism evidence="6 7">
    <name type="scientific">Saonia flava</name>
    <dbReference type="NCBI Taxonomy" id="523696"/>
    <lineage>
        <taxon>Bacteria</taxon>
        <taxon>Pseudomonadati</taxon>
        <taxon>Bacteroidota</taxon>
        <taxon>Flavobacteriia</taxon>
        <taxon>Flavobacteriales</taxon>
        <taxon>Flavobacteriaceae</taxon>
        <taxon>Saonia</taxon>
    </lineage>
</organism>
<comment type="caution">
    <text evidence="6">The sequence shown here is derived from an EMBL/GenBank/DDBJ whole genome shotgun (WGS) entry which is preliminary data.</text>
</comment>
<dbReference type="SUPFAM" id="SSF100950">
    <property type="entry name" value="NagB/RpiA/CoA transferase-like"/>
    <property type="match status" value="1"/>
</dbReference>
<keyword evidence="7" id="KW-1185">Reference proteome</keyword>
<dbReference type="EMBL" id="JAATJJ010000001">
    <property type="protein sequence ID" value="NJB71248.1"/>
    <property type="molecule type" value="Genomic_DNA"/>
</dbReference>
<dbReference type="GO" id="GO:0005524">
    <property type="term" value="F:ATP binding"/>
    <property type="evidence" value="ECO:0007669"/>
    <property type="project" value="UniProtKB-KW"/>
</dbReference>
<evidence type="ECO:0000256" key="1">
    <source>
        <dbReference type="ARBA" id="ARBA00010638"/>
    </source>
</evidence>
<evidence type="ECO:0000313" key="6">
    <source>
        <dbReference type="EMBL" id="NJB71248.1"/>
    </source>
</evidence>
<dbReference type="EC" id="6.3.3.2" evidence="5"/>
<keyword evidence="5" id="KW-0479">Metal-binding</keyword>
<dbReference type="Proteomes" id="UP000590442">
    <property type="component" value="Unassembled WGS sequence"/>
</dbReference>
<feature type="binding site" evidence="4">
    <location>
        <begin position="131"/>
        <end position="139"/>
    </location>
    <ligand>
        <name>ATP</name>
        <dbReference type="ChEBI" id="CHEBI:30616"/>
    </ligand>
</feature>
<feature type="binding site" evidence="4">
    <location>
        <position position="48"/>
    </location>
    <ligand>
        <name>substrate</name>
    </ligand>
</feature>
<evidence type="ECO:0000313" key="7">
    <source>
        <dbReference type="Proteomes" id="UP000590442"/>
    </source>
</evidence>
<dbReference type="PANTHER" id="PTHR23407">
    <property type="entry name" value="ATPASE INHIBITOR/5-FORMYLTETRAHYDROFOLATE CYCLO-LIGASE"/>
    <property type="match status" value="1"/>
</dbReference>
<dbReference type="InterPro" id="IPR024185">
    <property type="entry name" value="FTHF_cligase-like_sf"/>
</dbReference>
<dbReference type="PANTHER" id="PTHR23407:SF1">
    <property type="entry name" value="5-FORMYLTETRAHYDROFOLATE CYCLO-LIGASE"/>
    <property type="match status" value="1"/>
</dbReference>
<feature type="binding site" evidence="4">
    <location>
        <begin position="3"/>
        <end position="7"/>
    </location>
    <ligand>
        <name>ATP</name>
        <dbReference type="ChEBI" id="CHEBI:30616"/>
    </ligand>
</feature>
<keyword evidence="6" id="KW-0436">Ligase</keyword>
<evidence type="ECO:0000256" key="2">
    <source>
        <dbReference type="ARBA" id="ARBA00022741"/>
    </source>
</evidence>
<evidence type="ECO:0000256" key="3">
    <source>
        <dbReference type="ARBA" id="ARBA00022840"/>
    </source>
</evidence>
<gene>
    <name evidence="6" type="ORF">GGR42_001710</name>
</gene>
<dbReference type="PIRSF" id="PIRSF006806">
    <property type="entry name" value="FTHF_cligase"/>
    <property type="match status" value="1"/>
</dbReference>